<reference evidence="2 3" key="1">
    <citation type="journal article" date="2009" name="Nature">
        <title>The Sorghum bicolor genome and the diversification of grasses.</title>
        <authorList>
            <person name="Paterson A.H."/>
            <person name="Bowers J.E."/>
            <person name="Bruggmann R."/>
            <person name="Dubchak I."/>
            <person name="Grimwood J."/>
            <person name="Gundlach H."/>
            <person name="Haberer G."/>
            <person name="Hellsten U."/>
            <person name="Mitros T."/>
            <person name="Poliakov A."/>
            <person name="Schmutz J."/>
            <person name="Spannagl M."/>
            <person name="Tang H."/>
            <person name="Wang X."/>
            <person name="Wicker T."/>
            <person name="Bharti A.K."/>
            <person name="Chapman J."/>
            <person name="Feltus F.A."/>
            <person name="Gowik U."/>
            <person name="Grigoriev I.V."/>
            <person name="Lyons E."/>
            <person name="Maher C.A."/>
            <person name="Martis M."/>
            <person name="Narechania A."/>
            <person name="Otillar R.P."/>
            <person name="Penning B.W."/>
            <person name="Salamov A.A."/>
            <person name="Wang Y."/>
            <person name="Zhang L."/>
            <person name="Carpita N.C."/>
            <person name="Freeling M."/>
            <person name="Gingle A.R."/>
            <person name="Hash C.T."/>
            <person name="Keller B."/>
            <person name="Klein P."/>
            <person name="Kresovich S."/>
            <person name="McCann M.C."/>
            <person name="Ming R."/>
            <person name="Peterson D.G."/>
            <person name="Mehboob-ur-Rahman"/>
            <person name="Ware D."/>
            <person name="Westhoff P."/>
            <person name="Mayer K.F."/>
            <person name="Messing J."/>
            <person name="Rokhsar D.S."/>
        </authorList>
    </citation>
    <scope>NUCLEOTIDE SEQUENCE [LARGE SCALE GENOMIC DNA]</scope>
    <source>
        <strain evidence="3">cv. BTx623</strain>
    </source>
</reference>
<dbReference type="EMBL" id="CM000764">
    <property type="protein sequence ID" value="KXG28076.1"/>
    <property type="molecule type" value="Genomic_DNA"/>
</dbReference>
<dbReference type="InParanoid" id="A0A1B6PQY5"/>
<evidence type="ECO:0000313" key="2">
    <source>
        <dbReference type="EMBL" id="KXG28076.1"/>
    </source>
</evidence>
<keyword evidence="3" id="KW-1185">Reference proteome</keyword>
<evidence type="ECO:0000313" key="3">
    <source>
        <dbReference type="Proteomes" id="UP000000768"/>
    </source>
</evidence>
<gene>
    <name evidence="2" type="ORF">SORBI_3005G081900</name>
</gene>
<feature type="region of interest" description="Disordered" evidence="1">
    <location>
        <begin position="33"/>
        <end position="56"/>
    </location>
</feature>
<dbReference type="AlphaFoldDB" id="A0A1B6PQY5"/>
<protein>
    <submittedName>
        <fullName evidence="2">Uncharacterized protein</fullName>
    </submittedName>
</protein>
<dbReference type="Gramene" id="KXG28076">
    <property type="protein sequence ID" value="KXG28076"/>
    <property type="gene ID" value="SORBI_3005G081900"/>
</dbReference>
<evidence type="ECO:0000256" key="1">
    <source>
        <dbReference type="SAM" id="MobiDB-lite"/>
    </source>
</evidence>
<name>A0A1B6PQY5_SORBI</name>
<accession>A0A1B6PQY5</accession>
<organism evidence="2 3">
    <name type="scientific">Sorghum bicolor</name>
    <name type="common">Sorghum</name>
    <name type="synonym">Sorghum vulgare</name>
    <dbReference type="NCBI Taxonomy" id="4558"/>
    <lineage>
        <taxon>Eukaryota</taxon>
        <taxon>Viridiplantae</taxon>
        <taxon>Streptophyta</taxon>
        <taxon>Embryophyta</taxon>
        <taxon>Tracheophyta</taxon>
        <taxon>Spermatophyta</taxon>
        <taxon>Magnoliopsida</taxon>
        <taxon>Liliopsida</taxon>
        <taxon>Poales</taxon>
        <taxon>Poaceae</taxon>
        <taxon>PACMAD clade</taxon>
        <taxon>Panicoideae</taxon>
        <taxon>Andropogonodae</taxon>
        <taxon>Andropogoneae</taxon>
        <taxon>Sorghinae</taxon>
        <taxon>Sorghum</taxon>
    </lineage>
</organism>
<proteinExistence type="predicted"/>
<reference evidence="3" key="2">
    <citation type="journal article" date="2018" name="Plant J.">
        <title>The Sorghum bicolor reference genome: improved assembly, gene annotations, a transcriptome atlas, and signatures of genome organization.</title>
        <authorList>
            <person name="McCormick R.F."/>
            <person name="Truong S.K."/>
            <person name="Sreedasyam A."/>
            <person name="Jenkins J."/>
            <person name="Shu S."/>
            <person name="Sims D."/>
            <person name="Kennedy M."/>
            <person name="Amirebrahimi M."/>
            <person name="Weers B.D."/>
            <person name="McKinley B."/>
            <person name="Mattison A."/>
            <person name="Morishige D.T."/>
            <person name="Grimwood J."/>
            <person name="Schmutz J."/>
            <person name="Mullet J.E."/>
        </authorList>
    </citation>
    <scope>NUCLEOTIDE SEQUENCE [LARGE SCALE GENOMIC DNA]</scope>
    <source>
        <strain evidence="3">cv. BTx623</strain>
    </source>
</reference>
<sequence length="89" mass="9549">MRSGAMVAESYSEVGSEVRLCWQVAHGRSLTAPHWTTSTSAPLHLPMAPLSGSTTSPPKPSPFWCVICAPINPSPIKSMPTLNDHTPHD</sequence>
<dbReference type="Proteomes" id="UP000000768">
    <property type="component" value="Chromosome 5"/>
</dbReference>